<feature type="compositionally biased region" description="Polar residues" evidence="1">
    <location>
        <begin position="106"/>
        <end position="124"/>
    </location>
</feature>
<reference evidence="2 3" key="1">
    <citation type="journal article" date="2007" name="Nat. Biotechnol.">
        <title>Genome sequence of the lignocellulose-bioconverting and xylose-fermenting yeast Pichia stipitis.</title>
        <authorList>
            <person name="Jeffries T.W."/>
            <person name="Grigoriev I.V."/>
            <person name="Grimwood J."/>
            <person name="Laplaza J.M."/>
            <person name="Aerts A."/>
            <person name="Salamov A."/>
            <person name="Schmutz J."/>
            <person name="Lindquist E."/>
            <person name="Dehal P."/>
            <person name="Shapiro H."/>
            <person name="Jin Y.S."/>
            <person name="Passoth V."/>
            <person name="Richardson P.M."/>
        </authorList>
    </citation>
    <scope>NUCLEOTIDE SEQUENCE [LARGE SCALE GENOMIC DNA]</scope>
    <source>
        <strain evidence="3">ATCC 58785 / CBS 6054 / NBRC 10063 / NRRL Y-11545</strain>
    </source>
</reference>
<evidence type="ECO:0000256" key="1">
    <source>
        <dbReference type="SAM" id="MobiDB-lite"/>
    </source>
</evidence>
<evidence type="ECO:0000313" key="3">
    <source>
        <dbReference type="Proteomes" id="UP000002258"/>
    </source>
</evidence>
<dbReference type="OrthoDB" id="3981301at2759"/>
<dbReference type="InParanoid" id="A3LXQ1"/>
<feature type="compositionally biased region" description="Low complexity" evidence="1">
    <location>
        <begin position="1"/>
        <end position="14"/>
    </location>
</feature>
<feature type="compositionally biased region" description="Polar residues" evidence="1">
    <location>
        <begin position="424"/>
        <end position="433"/>
    </location>
</feature>
<feature type="region of interest" description="Disordered" evidence="1">
    <location>
        <begin position="1"/>
        <end position="22"/>
    </location>
</feature>
<feature type="compositionally biased region" description="Basic and acidic residues" evidence="1">
    <location>
        <begin position="434"/>
        <end position="445"/>
    </location>
</feature>
<organism evidence="2 3">
    <name type="scientific">Scheffersomyces stipitis (strain ATCC 58785 / CBS 6054 / NBRC 10063 / NRRL Y-11545)</name>
    <name type="common">Yeast</name>
    <name type="synonym">Pichia stipitis</name>
    <dbReference type="NCBI Taxonomy" id="322104"/>
    <lineage>
        <taxon>Eukaryota</taxon>
        <taxon>Fungi</taxon>
        <taxon>Dikarya</taxon>
        <taxon>Ascomycota</taxon>
        <taxon>Saccharomycotina</taxon>
        <taxon>Pichiomycetes</taxon>
        <taxon>Debaryomycetaceae</taxon>
        <taxon>Scheffersomyces</taxon>
    </lineage>
</organism>
<sequence length="779" mass="85661">MSSLPTTSSFLTSSANKRAHRHKRSAAISGDFDASGLFCSPTHQSSISLTSHSPRQSFADDNADLERNYHFNNEEDFSNNGSNDIFSYPSKNSDIFQRPALSPRHLNSLSPVRKPNIQSSSFGLNSPIRLNRSRSGSTSNSLLNKSRLFLTEETTINSENIPEAVIDLDVILNANLHIGVEEAISDSPRNYHTHKRTESAPAEFAQNDDFLGSPFSNQTNSKLISSSLHNSHSMFSSGVNSGVPLFSQPIQEQMTDSIIEEGDNDEFDFDGSKLESSELVSDTDSTHDIFANPPPMMGNVFYTNASANSSTSSLRSGGNTSKHLVIEKTFSNSSKDSCCSFNGSNGNLTSNKRSGAKANRYKLFYDKSSRISNALKENSSDSINIVRSNSSGHSMSTANTAYKDLKLLGHSSSLPSLKSGPKRINSQAPSSLRYSDKRSNSENRRAVSPPARVSEKVYSASSPSLISERKESSTGCRFSDEIAYDFESRDRIVIGQAKKPEDPKISSTSPISTKSINSSAVISNSGTLHSTDNSSFLSHHEVLSKEHAKSDYNELSRDAEVVVHDRLQNITPSIVISAESESSSPSTNSTFQQIESVIRSNSKIKPPHIEPSLNSRSASIDIENASKEDLNTKKERKQDDQSCFLQTLPVQAKLTSPDYTNVTLSSKVARNSCIVSPMKAGIRNSQTDSEKKKSTHSKRKSIYNYSENTISGRKGKPTAHVENEENELMAVGRGRHSKSKSMSFTLSDLNPKVSNTEADNVDFSKTKRRERLLNWFRKR</sequence>
<dbReference type="eggNOG" id="ENOG502RPUK">
    <property type="taxonomic scope" value="Eukaryota"/>
</dbReference>
<feature type="region of interest" description="Disordered" evidence="1">
    <location>
        <begin position="732"/>
        <end position="757"/>
    </location>
</feature>
<dbReference type="Proteomes" id="UP000002258">
    <property type="component" value="Chromosome 6"/>
</dbReference>
<feature type="region of interest" description="Disordered" evidence="1">
    <location>
        <begin position="106"/>
        <end position="125"/>
    </location>
</feature>
<accession>A3LXQ1</accession>
<feature type="region of interest" description="Disordered" evidence="1">
    <location>
        <begin position="413"/>
        <end position="472"/>
    </location>
</feature>
<feature type="compositionally biased region" description="Polar residues" evidence="1">
    <location>
        <begin position="740"/>
        <end position="757"/>
    </location>
</feature>
<keyword evidence="3" id="KW-1185">Reference proteome</keyword>
<evidence type="ECO:0000313" key="2">
    <source>
        <dbReference type="EMBL" id="ABN67504.2"/>
    </source>
</evidence>
<dbReference type="AlphaFoldDB" id="A3LXQ1"/>
<dbReference type="EMBL" id="CP000500">
    <property type="protein sequence ID" value="ABN67504.2"/>
    <property type="molecule type" value="Genomic_DNA"/>
</dbReference>
<protein>
    <submittedName>
        <fullName evidence="2">Uncharacterized protein</fullName>
    </submittedName>
</protein>
<dbReference type="GeneID" id="4839956"/>
<name>A3LXQ1_PICST</name>
<dbReference type="KEGG" id="pic:PICST_32891"/>
<dbReference type="RefSeq" id="XP_001385533.2">
    <property type="nucleotide sequence ID" value="XM_001385496.1"/>
</dbReference>
<proteinExistence type="predicted"/>
<dbReference type="OMA" id="PANFYYD"/>
<dbReference type="HOGENOM" id="CLU_359455_0_0_1"/>
<gene>
    <name evidence="2" type="ORF">PICST_32891</name>
</gene>